<proteinExistence type="predicted"/>
<dbReference type="Gene3D" id="3.10.450.50">
    <property type="match status" value="1"/>
</dbReference>
<name>A0ABX3HD99_PAEBO</name>
<evidence type="ECO:0000313" key="2">
    <source>
        <dbReference type="Proteomes" id="UP000187412"/>
    </source>
</evidence>
<dbReference type="InterPro" id="IPR004027">
    <property type="entry name" value="SEC_C_motif"/>
</dbReference>
<accession>A0ABX3HD99</accession>
<dbReference type="Proteomes" id="UP000187412">
    <property type="component" value="Unassembled WGS sequence"/>
</dbReference>
<reference evidence="1 2" key="1">
    <citation type="submission" date="2016-10" db="EMBL/GenBank/DDBJ databases">
        <title>Paenibacillus species isolates.</title>
        <authorList>
            <person name="Beno S.M."/>
        </authorList>
    </citation>
    <scope>NUCLEOTIDE SEQUENCE [LARGE SCALE GENOMIC DNA]</scope>
    <source>
        <strain evidence="1 2">FSL H7-0744</strain>
    </source>
</reference>
<evidence type="ECO:0000313" key="1">
    <source>
        <dbReference type="EMBL" id="OMD48375.1"/>
    </source>
</evidence>
<comment type="caution">
    <text evidence="1">The sequence shown here is derived from an EMBL/GenBank/DDBJ whole genome shotgun (WGS) entry which is preliminary data.</text>
</comment>
<dbReference type="EMBL" id="MPTB01000012">
    <property type="protein sequence ID" value="OMD48375.1"/>
    <property type="molecule type" value="Genomic_DNA"/>
</dbReference>
<protein>
    <recommendedName>
        <fullName evidence="3">Zinc chelation protein SecC</fullName>
    </recommendedName>
</protein>
<evidence type="ECO:0008006" key="3">
    <source>
        <dbReference type="Google" id="ProtNLM"/>
    </source>
</evidence>
<organism evidence="1 2">
    <name type="scientific">Paenibacillus borealis</name>
    <dbReference type="NCBI Taxonomy" id="160799"/>
    <lineage>
        <taxon>Bacteria</taxon>
        <taxon>Bacillati</taxon>
        <taxon>Bacillota</taxon>
        <taxon>Bacilli</taxon>
        <taxon>Bacillales</taxon>
        <taxon>Paenibacillaceae</taxon>
        <taxon>Paenibacillus</taxon>
    </lineage>
</organism>
<keyword evidence="2" id="KW-1185">Reference proteome</keyword>
<dbReference type="Pfam" id="PF02810">
    <property type="entry name" value="SEC-C"/>
    <property type="match status" value="1"/>
</dbReference>
<sequence length="127" mass="13968">MKQATRVCEHFGWEIIAGIDFAEDLSDLKKALKDEFSPANVYDPCPCGSGAKYKFCCAPKMKNFDAKPRETKNIVIMFKSLFKAVPLTITSERIAGSEEVRGSIPLGSTKNIIWTLSSVGREAFASA</sequence>
<dbReference type="SUPFAM" id="SSF103642">
    <property type="entry name" value="Sec-C motif"/>
    <property type="match status" value="1"/>
</dbReference>
<gene>
    <name evidence="1" type="ORF">BSK56_11365</name>
</gene>
<dbReference type="RefSeq" id="WP_076110626.1">
    <property type="nucleotide sequence ID" value="NZ_MPTB01000012.1"/>
</dbReference>